<comment type="caution">
    <text evidence="6">The sequence shown here is derived from an EMBL/GenBank/DDBJ whole genome shotgun (WGS) entry which is preliminary data.</text>
</comment>
<dbReference type="STRING" id="1202772.A0A1V9Z1Z6"/>
<feature type="domain" description="AB hydrolase-1" evidence="4">
    <location>
        <begin position="69"/>
        <end position="253"/>
    </location>
</feature>
<evidence type="ECO:0008006" key="8">
    <source>
        <dbReference type="Google" id="ProtNLM"/>
    </source>
</evidence>
<evidence type="ECO:0000313" key="7">
    <source>
        <dbReference type="Proteomes" id="UP000243579"/>
    </source>
</evidence>
<dbReference type="InterPro" id="IPR051601">
    <property type="entry name" value="Serine_prot/Carboxylest_S33"/>
</dbReference>
<organism evidence="6 7">
    <name type="scientific">Achlya hypogyna</name>
    <name type="common">Oomycete</name>
    <name type="synonym">Protoachlya hypogyna</name>
    <dbReference type="NCBI Taxonomy" id="1202772"/>
    <lineage>
        <taxon>Eukaryota</taxon>
        <taxon>Sar</taxon>
        <taxon>Stramenopiles</taxon>
        <taxon>Oomycota</taxon>
        <taxon>Saprolegniomycetes</taxon>
        <taxon>Saprolegniales</taxon>
        <taxon>Achlyaceae</taxon>
        <taxon>Achlya</taxon>
    </lineage>
</organism>
<dbReference type="Pfam" id="PF00561">
    <property type="entry name" value="Abhydrolase_1"/>
    <property type="match status" value="2"/>
</dbReference>
<feature type="chain" id="PRO_5012303183" description="Secreted protein" evidence="3">
    <location>
        <begin position="16"/>
        <end position="1017"/>
    </location>
</feature>
<keyword evidence="7" id="KW-1185">Reference proteome</keyword>
<dbReference type="InterPro" id="IPR000073">
    <property type="entry name" value="AB_hydrolase_1"/>
</dbReference>
<accession>A0A1V9Z1Z6</accession>
<evidence type="ECO:0000256" key="3">
    <source>
        <dbReference type="SAM" id="SignalP"/>
    </source>
</evidence>
<feature type="signal peptide" evidence="3">
    <location>
        <begin position="1"/>
        <end position="15"/>
    </location>
</feature>
<dbReference type="Pfam" id="PF08386">
    <property type="entry name" value="Abhydrolase_4"/>
    <property type="match status" value="2"/>
</dbReference>
<dbReference type="AlphaFoldDB" id="A0A1V9Z1Z6"/>
<feature type="domain" description="AB hydrolase-1" evidence="4">
    <location>
        <begin position="562"/>
        <end position="748"/>
    </location>
</feature>
<dbReference type="InterPro" id="IPR013595">
    <property type="entry name" value="Pept_S33_TAP-like_C"/>
</dbReference>
<comment type="similarity">
    <text evidence="1">Belongs to the peptidase S33 family.</text>
</comment>
<name>A0A1V9Z1Z6_ACHHY</name>
<dbReference type="PANTHER" id="PTHR43248:SF25">
    <property type="entry name" value="AB HYDROLASE-1 DOMAIN-CONTAINING PROTEIN-RELATED"/>
    <property type="match status" value="1"/>
</dbReference>
<evidence type="ECO:0000313" key="6">
    <source>
        <dbReference type="EMBL" id="OQR91860.1"/>
    </source>
</evidence>
<protein>
    <recommendedName>
        <fullName evidence="8">Secreted protein</fullName>
    </recommendedName>
</protein>
<feature type="domain" description="Peptidase S33 tripeptidyl aminopeptidase-like C-terminal" evidence="5">
    <location>
        <begin position="875"/>
        <end position="980"/>
    </location>
</feature>
<dbReference type="SUPFAM" id="SSF53474">
    <property type="entry name" value="alpha/beta-Hydrolases"/>
    <property type="match status" value="2"/>
</dbReference>
<dbReference type="OrthoDB" id="425534at2759"/>
<sequence length="1017" mass="111775">MVRVSLVAFVAFAAASDPFRWGPCPGRDDPRYECGTFTVPLDHLNASNEATIDLAVQRYRTNVTKPLGTILLNPGGPGEPGTGLAIPLLGDVTGNNYDVLGFDPRGVGASRPIRCAKDGLTAWQQTQAIRPPPFDEPLSDAEIERYSSDYKVRVERCRIYDGDYLPYLSTAFVARDMDLIRAALGQDLMHYYGTSYGTFLGQAYANMFPDKVGRFVIDSVVDAPRYANDSADFWASCIVDIEDVFDGFASECEAAGPLLCPLADPTLHRPYLAAQLRSFIADFQPTVVRGGYDFVRFTRQDLRLLLRPFMYFSQAWPQLALMLHQLQKGSLVLPPAPDTCPADLTARDMGLAGLPFMGNDATLALNTPESWAKALRDANKLSPTLGGAWSTIHYQVKYWTTTPVERFTGPWNRTLANKVLILSNEFDPVTPLRSAQAVHKRFGANNSVLVVREGYGHGAAPSLTSACLHKIVTDYYNHGVYPTTTYCKVDYGPFTAPRAISESAMEMATVVHNPFPCLYCLDPRYECGALTVPLDHLNASNNATIDIAVQRYRTNVAKPLGTILINPGGPGGSGTELATPVMNYITGGSYDVLGFDPRGVGSSRPIRCAKDGFVAWQQTQAMKMPPFDEQLSDAEIDRYGSDYKVRVERCRIYDGDYLPYLSTAFVARDMDLIRAALGQDLMHYYGISYGTFLGQTYANMFPNKVGRFVIDSVVDAPGYVGDSAAFWASSILNIEDVFDGFASECEAAGPLLCPLADSTLQRPYLSAQLRSLVANFQPTVVRGGYDFVRFTQQDLRMLILPLMYAPKSWPTLAAVLHQLLQGSLVLPPAPDMCPMDLHARDMDQAGLPYLGNDATLALNTPESWAKGLRNAKKLSPMFGSMWMGSLYHIKYWTTTPVERFDGPWNQTLANKVLILSNEHDPVTPLRSAKAAHERFGANNSVLVVREGYGHCAAGSQPSACIHNLLVDYFNHGVYPTTTYCKIDHGPFAASKNITQAAHAAMQMATIVHKVLPMKSSA</sequence>
<keyword evidence="3" id="KW-0732">Signal</keyword>
<dbReference type="Gene3D" id="3.40.50.1820">
    <property type="entry name" value="alpha/beta hydrolase"/>
    <property type="match status" value="2"/>
</dbReference>
<evidence type="ECO:0000259" key="5">
    <source>
        <dbReference type="Pfam" id="PF08386"/>
    </source>
</evidence>
<gene>
    <name evidence="6" type="ORF">ACHHYP_04256</name>
</gene>
<dbReference type="GO" id="GO:0016787">
    <property type="term" value="F:hydrolase activity"/>
    <property type="evidence" value="ECO:0007669"/>
    <property type="project" value="UniProtKB-KW"/>
</dbReference>
<keyword evidence="2" id="KW-0378">Hydrolase</keyword>
<proteinExistence type="inferred from homology"/>
<dbReference type="InterPro" id="IPR029058">
    <property type="entry name" value="AB_hydrolase_fold"/>
</dbReference>
<dbReference type="Proteomes" id="UP000243579">
    <property type="component" value="Unassembled WGS sequence"/>
</dbReference>
<evidence type="ECO:0000259" key="4">
    <source>
        <dbReference type="Pfam" id="PF00561"/>
    </source>
</evidence>
<evidence type="ECO:0000256" key="1">
    <source>
        <dbReference type="ARBA" id="ARBA00010088"/>
    </source>
</evidence>
<reference evidence="6 7" key="1">
    <citation type="journal article" date="2014" name="Genome Biol. Evol.">
        <title>The secreted proteins of Achlya hypogyna and Thraustotheca clavata identify the ancestral oomycete secretome and reveal gene acquisitions by horizontal gene transfer.</title>
        <authorList>
            <person name="Misner I."/>
            <person name="Blouin N."/>
            <person name="Leonard G."/>
            <person name="Richards T.A."/>
            <person name="Lane C.E."/>
        </authorList>
    </citation>
    <scope>NUCLEOTIDE SEQUENCE [LARGE SCALE GENOMIC DNA]</scope>
    <source>
        <strain evidence="6 7">ATCC 48635</strain>
    </source>
</reference>
<feature type="domain" description="Peptidase S33 tripeptidyl aminopeptidase-like C-terminal" evidence="5">
    <location>
        <begin position="387"/>
        <end position="487"/>
    </location>
</feature>
<dbReference type="EMBL" id="JNBR01000497">
    <property type="protein sequence ID" value="OQR91860.1"/>
    <property type="molecule type" value="Genomic_DNA"/>
</dbReference>
<dbReference type="PANTHER" id="PTHR43248">
    <property type="entry name" value="2-SUCCINYL-6-HYDROXY-2,4-CYCLOHEXADIENE-1-CARBOXYLATE SYNTHASE"/>
    <property type="match status" value="1"/>
</dbReference>
<evidence type="ECO:0000256" key="2">
    <source>
        <dbReference type="ARBA" id="ARBA00022801"/>
    </source>
</evidence>